<protein>
    <recommendedName>
        <fullName evidence="2">Glycosyltransferase 2-like domain-containing protein</fullName>
    </recommendedName>
</protein>
<name>A0A6J4U9B0_9BACT</name>
<dbReference type="InterPro" id="IPR050256">
    <property type="entry name" value="Glycosyltransferase_2"/>
</dbReference>
<gene>
    <name evidence="3" type="ORF">AVDCRST_MAG19-1563</name>
</gene>
<accession>A0A6J4U9B0</accession>
<organism evidence="3">
    <name type="scientific">uncultured Thermomicrobiales bacterium</name>
    <dbReference type="NCBI Taxonomy" id="1645740"/>
    <lineage>
        <taxon>Bacteria</taxon>
        <taxon>Pseudomonadati</taxon>
        <taxon>Thermomicrobiota</taxon>
        <taxon>Thermomicrobia</taxon>
        <taxon>Thermomicrobiales</taxon>
        <taxon>environmental samples</taxon>
    </lineage>
</organism>
<evidence type="ECO:0000256" key="1">
    <source>
        <dbReference type="SAM" id="MobiDB-lite"/>
    </source>
</evidence>
<dbReference type="CDD" id="cd04179">
    <property type="entry name" value="DPM_DPG-synthase_like"/>
    <property type="match status" value="1"/>
</dbReference>
<dbReference type="InterPro" id="IPR001173">
    <property type="entry name" value="Glyco_trans_2-like"/>
</dbReference>
<dbReference type="PANTHER" id="PTHR48090">
    <property type="entry name" value="UNDECAPRENYL-PHOSPHATE 4-DEOXY-4-FORMAMIDO-L-ARABINOSE TRANSFERASE-RELATED"/>
    <property type="match status" value="1"/>
</dbReference>
<feature type="compositionally biased region" description="Basic and acidic residues" evidence="1">
    <location>
        <begin position="21"/>
        <end position="34"/>
    </location>
</feature>
<dbReference type="InterPro" id="IPR029044">
    <property type="entry name" value="Nucleotide-diphossugar_trans"/>
</dbReference>
<dbReference type="EMBL" id="CADCWL010000001">
    <property type="protein sequence ID" value="CAA9541616.1"/>
    <property type="molecule type" value="Genomic_DNA"/>
</dbReference>
<dbReference type="AlphaFoldDB" id="A0A6J4U9B0"/>
<proteinExistence type="predicted"/>
<dbReference type="PANTHER" id="PTHR48090:SF7">
    <property type="entry name" value="RFBJ PROTEIN"/>
    <property type="match status" value="1"/>
</dbReference>
<sequence>MSGTSPPSPRLSWDAAAIAVPEDRDPESEARGDDRPTLAFVIPALDEEATIAGVVAEVLALRDGGLPVILSGVFVVDNGSTDRTATRAATAGATVVSEPQRGYGRACLSGVLAAGDVDLLALMDGDGSDRPDGLTDLLAPLLAGEADLVVGSRTLGSFEPGSLLPQQLVGNWIAARLLRLLFGVRVSDIGPFRVARRRDLLALGMREMTYGWSVEMIARAATRGLRVREVPVDYRRRAGGTSKVSGNVRASVRAGYRITATILRCRATSGNP</sequence>
<evidence type="ECO:0000259" key="2">
    <source>
        <dbReference type="Pfam" id="PF00535"/>
    </source>
</evidence>
<feature type="domain" description="Glycosyltransferase 2-like" evidence="2">
    <location>
        <begin position="40"/>
        <end position="200"/>
    </location>
</feature>
<evidence type="ECO:0000313" key="3">
    <source>
        <dbReference type="EMBL" id="CAA9541616.1"/>
    </source>
</evidence>
<reference evidence="3" key="1">
    <citation type="submission" date="2020-02" db="EMBL/GenBank/DDBJ databases">
        <authorList>
            <person name="Meier V. D."/>
        </authorList>
    </citation>
    <scope>NUCLEOTIDE SEQUENCE</scope>
    <source>
        <strain evidence="3">AVDCRST_MAG19</strain>
    </source>
</reference>
<feature type="region of interest" description="Disordered" evidence="1">
    <location>
        <begin position="1"/>
        <end position="34"/>
    </location>
</feature>
<dbReference type="Pfam" id="PF00535">
    <property type="entry name" value="Glycos_transf_2"/>
    <property type="match status" value="1"/>
</dbReference>
<dbReference type="SUPFAM" id="SSF53448">
    <property type="entry name" value="Nucleotide-diphospho-sugar transferases"/>
    <property type="match status" value="1"/>
</dbReference>
<dbReference type="Gene3D" id="3.90.550.10">
    <property type="entry name" value="Spore Coat Polysaccharide Biosynthesis Protein SpsA, Chain A"/>
    <property type="match status" value="1"/>
</dbReference>